<evidence type="ECO:0000256" key="1">
    <source>
        <dbReference type="SAM" id="Phobius"/>
    </source>
</evidence>
<organism evidence="2 3">
    <name type="scientific">Clostridium cavendishii DSM 21758</name>
    <dbReference type="NCBI Taxonomy" id="1121302"/>
    <lineage>
        <taxon>Bacteria</taxon>
        <taxon>Bacillati</taxon>
        <taxon>Bacillota</taxon>
        <taxon>Clostridia</taxon>
        <taxon>Eubacteriales</taxon>
        <taxon>Clostridiaceae</taxon>
        <taxon>Clostridium</taxon>
    </lineage>
</organism>
<evidence type="ECO:0000313" key="3">
    <source>
        <dbReference type="Proteomes" id="UP000184310"/>
    </source>
</evidence>
<dbReference type="Pfam" id="PF07854">
    <property type="entry name" value="DUF1646"/>
    <property type="match status" value="1"/>
</dbReference>
<dbReference type="InterPro" id="IPR012443">
    <property type="entry name" value="DUF1646"/>
</dbReference>
<dbReference type="Proteomes" id="UP000184310">
    <property type="component" value="Unassembled WGS sequence"/>
</dbReference>
<feature type="transmembrane region" description="Helical" evidence="1">
    <location>
        <begin position="95"/>
        <end position="122"/>
    </location>
</feature>
<sequence>MMIGLIILLMVIFIAPLVFHKVEENLEIFLFIIALLSVIISNTLNLDLVGHILSNKFIYLITAAVLLGGVLFNYFRVSIGRFFEKLTKKVNVKIIVFMLIVVLGLLSSLITAIIAALVLVELIHFLPISRKNKIKINIIACYSIGLGAALTPIGEPLSTIVVSKLNADFLYIFNLLGVYIIPAIIFLGLLGAYLAKPEENLQSEEMKEETNKDIVIRSIKVFVFIIALELLGTGFKPLIDEYILNLNGRILYFVNILSAVLDNATMASAEISLKMTQEQIKAILMGLLISGGMMIPGNIPNIISSSKMKITSKEWMKFALPLGIILLGVYYVILFI</sequence>
<feature type="transmembrane region" description="Helical" evidence="1">
    <location>
        <begin position="214"/>
        <end position="235"/>
    </location>
</feature>
<dbReference type="AlphaFoldDB" id="A0A1M6E763"/>
<keyword evidence="3" id="KW-1185">Reference proteome</keyword>
<feature type="transmembrane region" description="Helical" evidence="1">
    <location>
        <begin position="169"/>
        <end position="194"/>
    </location>
</feature>
<feature type="transmembrane region" description="Helical" evidence="1">
    <location>
        <begin position="315"/>
        <end position="335"/>
    </location>
</feature>
<reference evidence="2 3" key="1">
    <citation type="submission" date="2016-11" db="EMBL/GenBank/DDBJ databases">
        <authorList>
            <person name="Jaros S."/>
            <person name="Januszkiewicz K."/>
            <person name="Wedrychowicz H."/>
        </authorList>
    </citation>
    <scope>NUCLEOTIDE SEQUENCE [LARGE SCALE GENOMIC DNA]</scope>
    <source>
        <strain evidence="2 3">DSM 21758</strain>
    </source>
</reference>
<accession>A0A1M6E763</accession>
<proteinExistence type="predicted"/>
<keyword evidence="1" id="KW-1133">Transmembrane helix</keyword>
<dbReference type="PIRSF" id="PIRSF019205">
    <property type="entry name" value="DUF1646"/>
    <property type="match status" value="1"/>
</dbReference>
<feature type="transmembrane region" description="Helical" evidence="1">
    <location>
        <begin position="250"/>
        <end position="271"/>
    </location>
</feature>
<feature type="transmembrane region" description="Helical" evidence="1">
    <location>
        <begin position="57"/>
        <end position="75"/>
    </location>
</feature>
<name>A0A1M6E763_9CLOT</name>
<dbReference type="OrthoDB" id="2678059at2"/>
<protein>
    <submittedName>
        <fullName evidence="2">Predicted cation transporter</fullName>
    </submittedName>
</protein>
<feature type="transmembrane region" description="Helical" evidence="1">
    <location>
        <begin position="283"/>
        <end position="303"/>
    </location>
</feature>
<gene>
    <name evidence="2" type="ORF">SAMN02745163_00775</name>
</gene>
<dbReference type="RefSeq" id="WP_072985368.1">
    <property type="nucleotide sequence ID" value="NZ_FQZB01000005.1"/>
</dbReference>
<feature type="transmembrane region" description="Helical" evidence="1">
    <location>
        <begin position="29"/>
        <end position="50"/>
    </location>
</feature>
<feature type="transmembrane region" description="Helical" evidence="1">
    <location>
        <begin position="134"/>
        <end position="154"/>
    </location>
</feature>
<keyword evidence="1" id="KW-0812">Transmembrane</keyword>
<keyword evidence="1" id="KW-0472">Membrane</keyword>
<dbReference type="EMBL" id="FQZB01000005">
    <property type="protein sequence ID" value="SHI81312.1"/>
    <property type="molecule type" value="Genomic_DNA"/>
</dbReference>
<evidence type="ECO:0000313" key="2">
    <source>
        <dbReference type="EMBL" id="SHI81312.1"/>
    </source>
</evidence>